<gene>
    <name evidence="1" type="ORF">EVAR_91_1</name>
</gene>
<organism evidence="1 2">
    <name type="scientific">Eumeta variegata</name>
    <name type="common">Bagworm moth</name>
    <name type="synonym">Eumeta japonica</name>
    <dbReference type="NCBI Taxonomy" id="151549"/>
    <lineage>
        <taxon>Eukaryota</taxon>
        <taxon>Metazoa</taxon>
        <taxon>Ecdysozoa</taxon>
        <taxon>Arthropoda</taxon>
        <taxon>Hexapoda</taxon>
        <taxon>Insecta</taxon>
        <taxon>Pterygota</taxon>
        <taxon>Neoptera</taxon>
        <taxon>Endopterygota</taxon>
        <taxon>Lepidoptera</taxon>
        <taxon>Glossata</taxon>
        <taxon>Ditrysia</taxon>
        <taxon>Tineoidea</taxon>
        <taxon>Psychidae</taxon>
        <taxon>Oiketicinae</taxon>
        <taxon>Eumeta</taxon>
    </lineage>
</organism>
<reference evidence="1 2" key="1">
    <citation type="journal article" date="2019" name="Commun. Biol.">
        <title>The bagworm genome reveals a unique fibroin gene that provides high tensile strength.</title>
        <authorList>
            <person name="Kono N."/>
            <person name="Nakamura H."/>
            <person name="Ohtoshi R."/>
            <person name="Tomita M."/>
            <person name="Numata K."/>
            <person name="Arakawa K."/>
        </authorList>
    </citation>
    <scope>NUCLEOTIDE SEQUENCE [LARGE SCALE GENOMIC DNA]</scope>
</reference>
<protein>
    <submittedName>
        <fullName evidence="1">Uncharacterized protein</fullName>
    </submittedName>
</protein>
<comment type="caution">
    <text evidence="1">The sequence shown here is derived from an EMBL/GenBank/DDBJ whole genome shotgun (WGS) entry which is preliminary data.</text>
</comment>
<name>A0A4C1S824_EUMVA</name>
<evidence type="ECO:0000313" key="1">
    <source>
        <dbReference type="EMBL" id="GBO98468.1"/>
    </source>
</evidence>
<dbReference type="AlphaFoldDB" id="A0A4C1S824"/>
<dbReference type="Proteomes" id="UP000299102">
    <property type="component" value="Unassembled WGS sequence"/>
</dbReference>
<accession>A0A4C1S824</accession>
<evidence type="ECO:0000313" key="2">
    <source>
        <dbReference type="Proteomes" id="UP000299102"/>
    </source>
</evidence>
<keyword evidence="2" id="KW-1185">Reference proteome</keyword>
<dbReference type="EMBL" id="BGZK01000001">
    <property type="protein sequence ID" value="GBO98468.1"/>
    <property type="molecule type" value="Genomic_DNA"/>
</dbReference>
<sequence>MNVSVVARRLYIFSVISSEYDSRMFKNNLIRRTTSLVTVAIDHSSIAEDVRRLTIEKLALVGVTGSRGIDSGATTA</sequence>
<proteinExistence type="predicted"/>